<dbReference type="AlphaFoldDB" id="A0ABD0MXZ2"/>
<gene>
    <name evidence="4" type="ORF">M9458_050980</name>
</gene>
<proteinExistence type="predicted"/>
<dbReference type="InterPro" id="IPR022894">
    <property type="entry name" value="Oligoribonuclease"/>
</dbReference>
<protein>
    <submittedName>
        <fullName evidence="4">Uncharacterized protein</fullName>
    </submittedName>
</protein>
<feature type="coiled-coil region" evidence="2">
    <location>
        <begin position="265"/>
        <end position="299"/>
    </location>
</feature>
<comment type="caution">
    <text evidence="4">The sequence shown here is derived from an EMBL/GenBank/DDBJ whole genome shotgun (WGS) entry which is preliminary data.</text>
</comment>
<evidence type="ECO:0000256" key="3">
    <source>
        <dbReference type="SAM" id="MobiDB-lite"/>
    </source>
</evidence>
<evidence type="ECO:0000256" key="2">
    <source>
        <dbReference type="SAM" id="Coils"/>
    </source>
</evidence>
<feature type="non-terminal residue" evidence="4">
    <location>
        <position position="1"/>
    </location>
</feature>
<feature type="coiled-coil region" evidence="2">
    <location>
        <begin position="182"/>
        <end position="209"/>
    </location>
</feature>
<dbReference type="PANTHER" id="PTHR11046:SF25">
    <property type="match status" value="1"/>
</dbReference>
<keyword evidence="1" id="KW-0378">Hydrolase</keyword>
<evidence type="ECO:0000313" key="5">
    <source>
        <dbReference type="Proteomes" id="UP001529510"/>
    </source>
</evidence>
<accession>A0ABD0MXZ2</accession>
<keyword evidence="1" id="KW-0540">Nuclease</keyword>
<keyword evidence="5" id="KW-1185">Reference proteome</keyword>
<sequence length="928" mass="105945">LIMKRRRKGPNTQPGLARQHLLDKYCDVPSPHFIQIGHILYLYITAGESSRTATAREIIRYIPEMTEDQAKTKVKLLVEKTLTKYRKLTNEREFSQFEEVCSRKFCGISTTTTVPRAKSPSAEQVTKHSPLKTRQVARTNCPSCTRYKESLKNMRQKHLQMQRSKYLAIKTLRARQKNKGTIRILNQKLKRKEKQISDLKNLLKSHEAETIATLKKQYKVKARNHMRLKKSLAHMRREDKSNAVDDVEQRCCELEERINSMDSEIHDLQVENLLLGEKIQDLESEKKLTKTDAKSYSNEMRLMVFDAISNQVPTANIHNLIKKFGLRFKISLSDVPKRATVEAMTRELGAISDLQTAEALLVNSHCTLGFDATTQEGIHLNSIHFTTKENCYVVAVDELPGGTAEDYQIHICDSISNLANVYCHFFEADYEIILQKMIGNISNTLTDRCAANHAAIRLVCASWNKALNELNCNLHPLETIASKTKSALKEIEKSMGITGKIKGKECIGANIVVQMNKMRYMDGKGDPRGFKTFLNDKNLPLGLIPRNRGNRLHILFHICGILSSHHAALKSYLCGGTSCGSLRASILEDFNSTAGQVEMQVLGLLGKLLTGPWMTKFYTGAYDQTDYIKGIEIIKETVQKLKDQLHSPAEFLTRTTDLFGNQLNASDKILEKLQQPPKDTVMFTQMMESCLRAIILVLERQYQQYFADTWTVTEKLKQETTSARTHNMDAEELMGMFSALKKKAPNATICYLSCKMRARKNNTVDYLDSLDKEKQELVIRKAVRMGVIQRRKRRKKQGELQEELHKRQATKERKRSKQERKVLEKKIEELGADRIKEAFPELSEEKMSLIKELLGGRGVGAFVCHAWDLDGNRVIFNGKIETFHAIKKKYTVGYWAMSWEGYEFDAHDTDVSIYAMAADVILDDLVVQ</sequence>
<name>A0ABD0MXZ2_CIRMR</name>
<feature type="region of interest" description="Disordered" evidence="3">
    <location>
        <begin position="794"/>
        <end position="818"/>
    </location>
</feature>
<dbReference type="EMBL" id="JAMKFB020000080">
    <property type="protein sequence ID" value="KAL0153702.1"/>
    <property type="molecule type" value="Genomic_DNA"/>
</dbReference>
<evidence type="ECO:0000313" key="4">
    <source>
        <dbReference type="EMBL" id="KAL0153702.1"/>
    </source>
</evidence>
<dbReference type="PANTHER" id="PTHR11046">
    <property type="entry name" value="OLIGORIBONUCLEASE, MITOCHONDRIAL"/>
    <property type="match status" value="1"/>
</dbReference>
<reference evidence="4 5" key="1">
    <citation type="submission" date="2024-05" db="EMBL/GenBank/DDBJ databases">
        <title>Genome sequencing and assembly of Indian major carp, Cirrhinus mrigala (Hamilton, 1822).</title>
        <authorList>
            <person name="Mohindra V."/>
            <person name="Chowdhury L.M."/>
            <person name="Lal K."/>
            <person name="Jena J.K."/>
        </authorList>
    </citation>
    <scope>NUCLEOTIDE SEQUENCE [LARGE SCALE GENOMIC DNA]</scope>
    <source>
        <strain evidence="4">CM1030</strain>
        <tissue evidence="4">Blood</tissue>
    </source>
</reference>
<organism evidence="4 5">
    <name type="scientific">Cirrhinus mrigala</name>
    <name type="common">Mrigala</name>
    <dbReference type="NCBI Taxonomy" id="683832"/>
    <lineage>
        <taxon>Eukaryota</taxon>
        <taxon>Metazoa</taxon>
        <taxon>Chordata</taxon>
        <taxon>Craniata</taxon>
        <taxon>Vertebrata</taxon>
        <taxon>Euteleostomi</taxon>
        <taxon>Actinopterygii</taxon>
        <taxon>Neopterygii</taxon>
        <taxon>Teleostei</taxon>
        <taxon>Ostariophysi</taxon>
        <taxon>Cypriniformes</taxon>
        <taxon>Cyprinidae</taxon>
        <taxon>Labeoninae</taxon>
        <taxon>Labeonini</taxon>
        <taxon>Cirrhinus</taxon>
    </lineage>
</organism>
<feature type="compositionally biased region" description="Basic and acidic residues" evidence="3">
    <location>
        <begin position="797"/>
        <end position="811"/>
    </location>
</feature>
<evidence type="ECO:0000256" key="1">
    <source>
        <dbReference type="ARBA" id="ARBA00022722"/>
    </source>
</evidence>
<keyword evidence="2" id="KW-0175">Coiled coil</keyword>
<dbReference type="GO" id="GO:0004518">
    <property type="term" value="F:nuclease activity"/>
    <property type="evidence" value="ECO:0007669"/>
    <property type="project" value="UniProtKB-KW"/>
</dbReference>
<dbReference type="Proteomes" id="UP001529510">
    <property type="component" value="Unassembled WGS sequence"/>
</dbReference>